<evidence type="ECO:0000313" key="2">
    <source>
        <dbReference type="EMBL" id="KAG0665603.1"/>
    </source>
</evidence>
<evidence type="ECO:0000256" key="1">
    <source>
        <dbReference type="SAM" id="MobiDB-lite"/>
    </source>
</evidence>
<dbReference type="InterPro" id="IPR032675">
    <property type="entry name" value="LRR_dom_sf"/>
</dbReference>
<dbReference type="EMBL" id="PUHQ01000008">
    <property type="protein sequence ID" value="KAG0665603.1"/>
    <property type="molecule type" value="Genomic_DNA"/>
</dbReference>
<keyword evidence="3" id="KW-1185">Reference proteome</keyword>
<name>A0A9P6W624_RHOMI</name>
<dbReference type="Gene3D" id="3.80.10.10">
    <property type="entry name" value="Ribonuclease Inhibitor"/>
    <property type="match status" value="1"/>
</dbReference>
<dbReference type="Proteomes" id="UP000777482">
    <property type="component" value="Unassembled WGS sequence"/>
</dbReference>
<sequence>MEIDNGLATDDSSKTNETMTRPDKFSQLPPEILSSIFSYLGNDPPPPLSRRLLPYSRAARLQTVDILTIKQLAAFVEMLKSIRGAGALVKCFCVGLRETTEAVLAMEHPTLNELLNEALVLMPAVREMQAVDWMSTSFLLSDNAADSLCRSLRSLRISVLLAQINSTDFITYRLALLSRYPLLRTVEIMVLPYDPGSSAATQFDLFPAQDLDPVPLEMTHISHVEALTLGGPLCDQRVVNVFRAFRGLREVTMYDSFASQHIAPALAALDPTSLRALRLHRLIATPPPVTLPFQETDWSRFVELRELSIAMPIVSDALIATAVPTFTSLEELRFGTASNPTAAQIRQLLLPRPPALRLIELSNVTGDVGAPITPTTLPLVGAWLEAVRAAQTDPSEPPVPHFPLLDWRLPDWTEGFTPSEAETLFPLAREVGVELQGSVVSALLTTFLLERQIDVWQEQLEQQGGETGPPAEDGVDDEAREIMCRREFWDALALRYKARLFGAEMRVVQQQPADEAMAENQ</sequence>
<feature type="region of interest" description="Disordered" evidence="1">
    <location>
        <begin position="1"/>
        <end position="26"/>
    </location>
</feature>
<gene>
    <name evidence="2" type="ORF">C6P46_006386</name>
</gene>
<protein>
    <submittedName>
        <fullName evidence="2">Uncharacterized protein</fullName>
    </submittedName>
</protein>
<organism evidence="2 3">
    <name type="scientific">Rhodotorula mucilaginosa</name>
    <name type="common">Yeast</name>
    <name type="synonym">Rhodotorula rubra</name>
    <dbReference type="NCBI Taxonomy" id="5537"/>
    <lineage>
        <taxon>Eukaryota</taxon>
        <taxon>Fungi</taxon>
        <taxon>Dikarya</taxon>
        <taxon>Basidiomycota</taxon>
        <taxon>Pucciniomycotina</taxon>
        <taxon>Microbotryomycetes</taxon>
        <taxon>Sporidiobolales</taxon>
        <taxon>Sporidiobolaceae</taxon>
        <taxon>Rhodotorula</taxon>
    </lineage>
</organism>
<comment type="caution">
    <text evidence="2">The sequence shown here is derived from an EMBL/GenBank/DDBJ whole genome shotgun (WGS) entry which is preliminary data.</text>
</comment>
<dbReference type="OrthoDB" id="2523646at2759"/>
<dbReference type="AlphaFoldDB" id="A0A9P6W624"/>
<reference evidence="2 3" key="1">
    <citation type="submission" date="2020-11" db="EMBL/GenBank/DDBJ databases">
        <title>Kefir isolates.</title>
        <authorList>
            <person name="Marcisauskas S."/>
            <person name="Kim Y."/>
            <person name="Blasche S."/>
        </authorList>
    </citation>
    <scope>NUCLEOTIDE SEQUENCE [LARGE SCALE GENOMIC DNA]</scope>
    <source>
        <strain evidence="2 3">KR</strain>
    </source>
</reference>
<evidence type="ECO:0000313" key="3">
    <source>
        <dbReference type="Proteomes" id="UP000777482"/>
    </source>
</evidence>
<proteinExistence type="predicted"/>
<accession>A0A9P6W624</accession>